<feature type="compositionally biased region" description="Low complexity" evidence="1">
    <location>
        <begin position="91"/>
        <end position="119"/>
    </location>
</feature>
<dbReference type="InterPro" id="IPR025605">
    <property type="entry name" value="OST-HTH/LOTUS_dom"/>
</dbReference>
<feature type="domain" description="HTH OST-type" evidence="2">
    <location>
        <begin position="148"/>
        <end position="224"/>
    </location>
</feature>
<dbReference type="Gene3D" id="3.30.420.610">
    <property type="entry name" value="LOTUS domain-like"/>
    <property type="match status" value="1"/>
</dbReference>
<evidence type="ECO:0000313" key="3">
    <source>
        <dbReference type="EMBL" id="CAK0873312.1"/>
    </source>
</evidence>
<sequence length="249" mass="25941">MQIELLWAGDRASGAWFMLGRSVEAVAERSGEWHLVVRTAGSVGCATLRGGWASHSRVVGEFFFGADGRGTFELLQSRPPVSLSPERARWGGSPCGRPSSAASCPAAPGAPGQEPAMAGSGPPVEREAAAGPPPATGAAAGREVIFTTEAQLAEALAEVLKAHPNGIDLAHLKATIRRSSGLWVCESFLGYKKLTDLVKSPTMSSACRIQNSGSFSRVFAFAAAAGKASYDAPEVNPAQSVYFPRPSSL</sequence>
<organism evidence="3 4">
    <name type="scientific">Prorocentrum cordatum</name>
    <dbReference type="NCBI Taxonomy" id="2364126"/>
    <lineage>
        <taxon>Eukaryota</taxon>
        <taxon>Sar</taxon>
        <taxon>Alveolata</taxon>
        <taxon>Dinophyceae</taxon>
        <taxon>Prorocentrales</taxon>
        <taxon>Prorocentraceae</taxon>
        <taxon>Prorocentrum</taxon>
    </lineage>
</organism>
<evidence type="ECO:0000256" key="1">
    <source>
        <dbReference type="SAM" id="MobiDB-lite"/>
    </source>
</evidence>
<evidence type="ECO:0000313" key="4">
    <source>
        <dbReference type="Proteomes" id="UP001189429"/>
    </source>
</evidence>
<name>A0ABN9VJ82_9DINO</name>
<dbReference type="EMBL" id="CAUYUJ010017268">
    <property type="protein sequence ID" value="CAK0873312.1"/>
    <property type="molecule type" value="Genomic_DNA"/>
</dbReference>
<dbReference type="Proteomes" id="UP001189429">
    <property type="component" value="Unassembled WGS sequence"/>
</dbReference>
<gene>
    <name evidence="3" type="ORF">PCOR1329_LOCUS58564</name>
</gene>
<proteinExistence type="predicted"/>
<accession>A0ABN9VJ82</accession>
<keyword evidence="4" id="KW-1185">Reference proteome</keyword>
<feature type="region of interest" description="Disordered" evidence="1">
    <location>
        <begin position="77"/>
        <end position="138"/>
    </location>
</feature>
<evidence type="ECO:0000259" key="2">
    <source>
        <dbReference type="PROSITE" id="PS51644"/>
    </source>
</evidence>
<comment type="caution">
    <text evidence="3">The sequence shown here is derived from an EMBL/GenBank/DDBJ whole genome shotgun (WGS) entry which is preliminary data.</text>
</comment>
<protein>
    <recommendedName>
        <fullName evidence="2">HTH OST-type domain-containing protein</fullName>
    </recommendedName>
</protein>
<reference evidence="3" key="1">
    <citation type="submission" date="2023-10" db="EMBL/GenBank/DDBJ databases">
        <authorList>
            <person name="Chen Y."/>
            <person name="Shah S."/>
            <person name="Dougan E. K."/>
            <person name="Thang M."/>
            <person name="Chan C."/>
        </authorList>
    </citation>
    <scope>NUCLEOTIDE SEQUENCE [LARGE SCALE GENOMIC DNA]</scope>
</reference>
<dbReference type="InterPro" id="IPR041966">
    <property type="entry name" value="LOTUS-like"/>
</dbReference>
<dbReference type="PROSITE" id="PS51644">
    <property type="entry name" value="HTH_OST"/>
    <property type="match status" value="1"/>
</dbReference>